<accession>A0A9D1G2U5</accession>
<dbReference type="Proteomes" id="UP000886876">
    <property type="component" value="Unassembled WGS sequence"/>
</dbReference>
<name>A0A9D1G2U5_9FIRM</name>
<evidence type="ECO:0000259" key="4">
    <source>
        <dbReference type="Pfam" id="PF13490"/>
    </source>
</evidence>
<organism evidence="5 6">
    <name type="scientific">Candidatus Scatomorpha pullistercoris</name>
    <dbReference type="NCBI Taxonomy" id="2840929"/>
    <lineage>
        <taxon>Bacteria</taxon>
        <taxon>Bacillati</taxon>
        <taxon>Bacillota</taxon>
        <taxon>Clostridia</taxon>
        <taxon>Eubacteriales</taxon>
        <taxon>Candidatus Scatomorpha</taxon>
    </lineage>
</organism>
<feature type="domain" description="Putative zinc-finger" evidence="4">
    <location>
        <begin position="4"/>
        <end position="38"/>
    </location>
</feature>
<comment type="caution">
    <text evidence="5">The sequence shown here is derived from an EMBL/GenBank/DDBJ whole genome shotgun (WGS) entry which is preliminary data.</text>
</comment>
<evidence type="ECO:0000313" key="5">
    <source>
        <dbReference type="EMBL" id="HIS96497.1"/>
    </source>
</evidence>
<evidence type="ECO:0000256" key="1">
    <source>
        <dbReference type="ARBA" id="ARBA00024353"/>
    </source>
</evidence>
<reference evidence="5" key="2">
    <citation type="journal article" date="2021" name="PeerJ">
        <title>Extensive microbial diversity within the chicken gut microbiome revealed by metagenomics and culture.</title>
        <authorList>
            <person name="Gilroy R."/>
            <person name="Ravi A."/>
            <person name="Getino M."/>
            <person name="Pursley I."/>
            <person name="Horton D.L."/>
            <person name="Alikhan N.F."/>
            <person name="Baker D."/>
            <person name="Gharbi K."/>
            <person name="Hall N."/>
            <person name="Watson M."/>
            <person name="Adriaenssens E.M."/>
            <person name="Foster-Nyarko E."/>
            <person name="Jarju S."/>
            <person name="Secka A."/>
            <person name="Antonio M."/>
            <person name="Oren A."/>
            <person name="Chaudhuri R.R."/>
            <person name="La Ragione R."/>
            <person name="Hildebrand F."/>
            <person name="Pallen M.J."/>
        </authorList>
    </citation>
    <scope>NUCLEOTIDE SEQUENCE</scope>
    <source>
        <strain evidence="5">ChiHecec3B27-6122</strain>
    </source>
</reference>
<dbReference type="InterPro" id="IPR027383">
    <property type="entry name" value="Znf_put"/>
</dbReference>
<dbReference type="AlphaFoldDB" id="A0A9D1G2U5"/>
<gene>
    <name evidence="5" type="ORF">IAD42_00820</name>
</gene>
<dbReference type="Gene3D" id="1.10.10.1320">
    <property type="entry name" value="Anti-sigma factor, zinc-finger domain"/>
    <property type="match status" value="1"/>
</dbReference>
<dbReference type="EMBL" id="DVJS01000020">
    <property type="protein sequence ID" value="HIS96497.1"/>
    <property type="molecule type" value="Genomic_DNA"/>
</dbReference>
<reference evidence="5" key="1">
    <citation type="submission" date="2020-10" db="EMBL/GenBank/DDBJ databases">
        <authorList>
            <person name="Gilroy R."/>
        </authorList>
    </citation>
    <scope>NUCLEOTIDE SEQUENCE</scope>
    <source>
        <strain evidence="5">ChiHecec3B27-6122</strain>
    </source>
</reference>
<protein>
    <recommendedName>
        <fullName evidence="2">Anti-sigma-W factor RsiW</fullName>
    </recommendedName>
</protein>
<evidence type="ECO:0000256" key="3">
    <source>
        <dbReference type="SAM" id="MobiDB-lite"/>
    </source>
</evidence>
<sequence>MSECDRYERMISEYVDGELQEPEKTELESHLRECSRCRRLCDAFRSISLSLGEEAAPAGFTADVMAAVRTRGESGAKTAGKPGKSWPKYLALAACLMLAVLTTVRLGALGGRTSDGAPAAQPAQFGLAAAPKDFDADDTVEDVAGGDAGANDACAPESYDSAPEEKGLCFEPSEVRLLTVSGEAEAELSDAESITAMAEILSCAGEAGDVSGEASYLVSVEFEDGSETIMVWADEGELICSSDGGNLYSAAGSEDELLDAIG</sequence>
<proteinExistence type="inferred from homology"/>
<evidence type="ECO:0000256" key="2">
    <source>
        <dbReference type="ARBA" id="ARBA00024438"/>
    </source>
</evidence>
<comment type="similarity">
    <text evidence="1">Belongs to the zinc-associated anti-sigma factor (ZAS) superfamily. Anti-sigma-W factor family.</text>
</comment>
<dbReference type="Pfam" id="PF13490">
    <property type="entry name" value="zf-HC2"/>
    <property type="match status" value="1"/>
</dbReference>
<feature type="compositionally biased region" description="Low complexity" evidence="3">
    <location>
        <begin position="142"/>
        <end position="155"/>
    </location>
</feature>
<evidence type="ECO:0000313" key="6">
    <source>
        <dbReference type="Proteomes" id="UP000886876"/>
    </source>
</evidence>
<dbReference type="InterPro" id="IPR041916">
    <property type="entry name" value="Anti_sigma_zinc_sf"/>
</dbReference>
<feature type="region of interest" description="Disordered" evidence="3">
    <location>
        <begin position="138"/>
        <end position="165"/>
    </location>
</feature>